<evidence type="ECO:0000313" key="3">
    <source>
        <dbReference type="EMBL" id="TIH07106.1"/>
    </source>
</evidence>
<dbReference type="EMBL" id="RFLV01000004">
    <property type="protein sequence ID" value="TIH07106.1"/>
    <property type="molecule type" value="Genomic_DNA"/>
</dbReference>
<dbReference type="InterPro" id="IPR001433">
    <property type="entry name" value="OxRdtase_FAD/NAD-bd"/>
</dbReference>
<dbReference type="SUPFAM" id="SSF63380">
    <property type="entry name" value="Riboflavin synthase domain-like"/>
    <property type="match status" value="1"/>
</dbReference>
<gene>
    <name evidence="3" type="ORF">D8779_17320</name>
</gene>
<dbReference type="PROSITE" id="PS51384">
    <property type="entry name" value="FAD_FR"/>
    <property type="match status" value="1"/>
</dbReference>
<sequence>MDHLPKHRRSPWHAGEKTLQEIYSVSERMEVIGQKVIRDHMPDQHREFYQQLPFMLVGAVDAEQRPWATLLEGPEGFVTSVDPQQLLLAVQPDAQDPAASGLQPGHAIGLLGIELHTRRRNRINGVIQQVSADGLAVAVEHSYGNCPKYIQARTYTRTSEPLKNRAVREDFTALNTRTTELIRAADTFFIASYFDHDAHSRSVDVSHRGGRAGFVKVEGNRLTIPDYAGNLFFNTLGNLQANPVAGLLFVDFASGDMLQLTGRTELILDSPMIQACESAERLWTFEVEQVVLRPAATSLRWEFHDYAPTSLATGTWADADEKRRQSEQRRQWQQWRVMQVQQESKDIRSFVIQPLNKVAVAFTPGQHVPVRIVPSGAEAPLIRTYSVSSAPSDGHIRISVKAQGPASHHLHNHVQVGDVLEARPPMGSFTLIEETERPVVLIAAGVGITPLLSMLRELAAQNHQLKRQRHVHLFHSARSLEDLPFQAELKALQQRNAEHLHIHRALSSPGTESVASRDFEISGRLDFAQVKARLPLDDYDFYLCGPAGFLQAMYDGLRALNIVDERIHAEAFGPSTLQRLTVEPLAAAVQLPAASAPVPVYFASSAKEARWAPGSGSLLELAESRGLNPDFSCRGGSCGTCKARLVSGNVHYPNPPAQLPESGNVLICCAIPAQQDGVIQPLVLDL</sequence>
<dbReference type="PROSITE" id="PS51085">
    <property type="entry name" value="2FE2S_FER_2"/>
    <property type="match status" value="1"/>
</dbReference>
<dbReference type="GO" id="GO:0051537">
    <property type="term" value="F:2 iron, 2 sulfur cluster binding"/>
    <property type="evidence" value="ECO:0007669"/>
    <property type="project" value="InterPro"/>
</dbReference>
<dbReference type="Proteomes" id="UP000307541">
    <property type="component" value="Unassembled WGS sequence"/>
</dbReference>
<dbReference type="CDD" id="cd06184">
    <property type="entry name" value="flavohem_like_fad_nad_binding"/>
    <property type="match status" value="1"/>
</dbReference>
<dbReference type="OrthoDB" id="9796486at2"/>
<dbReference type="InterPro" id="IPR017938">
    <property type="entry name" value="Riboflavin_synthase-like_b-brl"/>
</dbReference>
<dbReference type="InterPro" id="IPR017927">
    <property type="entry name" value="FAD-bd_FR_type"/>
</dbReference>
<evidence type="ECO:0000313" key="4">
    <source>
        <dbReference type="Proteomes" id="UP000307541"/>
    </source>
</evidence>
<organism evidence="3 4">
    <name type="scientific">Pseudomonas leptonychotis</name>
    <dbReference type="NCBI Taxonomy" id="2448482"/>
    <lineage>
        <taxon>Bacteria</taxon>
        <taxon>Pseudomonadati</taxon>
        <taxon>Pseudomonadota</taxon>
        <taxon>Gammaproteobacteria</taxon>
        <taxon>Pseudomonadales</taxon>
        <taxon>Pseudomonadaceae</taxon>
        <taxon>Pseudomonas</taxon>
    </lineage>
</organism>
<dbReference type="InterPro" id="IPR001709">
    <property type="entry name" value="Flavoprot_Pyr_Nucl_cyt_Rdtase"/>
</dbReference>
<dbReference type="CDD" id="cd00207">
    <property type="entry name" value="fer2"/>
    <property type="match status" value="1"/>
</dbReference>
<dbReference type="Gene3D" id="2.40.30.10">
    <property type="entry name" value="Translation factors"/>
    <property type="match status" value="1"/>
</dbReference>
<dbReference type="SUPFAM" id="SSF54292">
    <property type="entry name" value="2Fe-2S ferredoxin-like"/>
    <property type="match status" value="1"/>
</dbReference>
<protein>
    <submittedName>
        <fullName evidence="3">FAD-binding oxidoreductase</fullName>
    </submittedName>
</protein>
<dbReference type="Gene3D" id="2.30.110.10">
    <property type="entry name" value="Electron Transport, Fmn-binding Protein, Chain A"/>
    <property type="match status" value="1"/>
</dbReference>
<feature type="domain" description="2Fe-2S ferredoxin-type" evidence="1">
    <location>
        <begin position="596"/>
        <end position="686"/>
    </location>
</feature>
<dbReference type="Pfam" id="PF01243">
    <property type="entry name" value="PNPOx_N"/>
    <property type="match status" value="1"/>
</dbReference>
<dbReference type="PRINTS" id="PR00371">
    <property type="entry name" value="FPNCR"/>
</dbReference>
<dbReference type="Pfam" id="PF00175">
    <property type="entry name" value="NAD_binding_1"/>
    <property type="match status" value="1"/>
</dbReference>
<evidence type="ECO:0000259" key="2">
    <source>
        <dbReference type="PROSITE" id="PS51384"/>
    </source>
</evidence>
<dbReference type="Gene3D" id="3.10.20.30">
    <property type="match status" value="1"/>
</dbReference>
<keyword evidence="4" id="KW-1185">Reference proteome</keyword>
<dbReference type="Pfam" id="PF00111">
    <property type="entry name" value="Fer2"/>
    <property type="match status" value="1"/>
</dbReference>
<reference evidence="3 4" key="1">
    <citation type="submission" date="2018-10" db="EMBL/GenBank/DDBJ databases">
        <title>Pseudomonas leptonychotis sp. nov., isolated from Weddell seals in Antarctica.</title>
        <authorList>
            <person name="Novakova D."/>
            <person name="Svec P."/>
            <person name="Kralova S."/>
            <person name="Kristofova L."/>
            <person name="Zeman M."/>
            <person name="Pantucek R."/>
            <person name="Maslanova I."/>
            <person name="Sedlacek I."/>
        </authorList>
    </citation>
    <scope>NUCLEOTIDE SEQUENCE [LARGE SCALE GENOMIC DNA]</scope>
    <source>
        <strain evidence="3 4">CCM 8849</strain>
    </source>
</reference>
<dbReference type="InterPro" id="IPR036010">
    <property type="entry name" value="2Fe-2S_ferredoxin-like_sf"/>
</dbReference>
<dbReference type="InterPro" id="IPR006058">
    <property type="entry name" value="2Fe2S_fd_BS"/>
</dbReference>
<dbReference type="PROSITE" id="PS00197">
    <property type="entry name" value="2FE2S_FER_1"/>
    <property type="match status" value="1"/>
</dbReference>
<dbReference type="RefSeq" id="WP_136665715.1">
    <property type="nucleotide sequence ID" value="NZ_RFLV01000004.1"/>
</dbReference>
<dbReference type="SUPFAM" id="SSF50475">
    <property type="entry name" value="FMN-binding split barrel"/>
    <property type="match status" value="1"/>
</dbReference>
<dbReference type="InterPro" id="IPR039261">
    <property type="entry name" value="FNR_nucleotide-bd"/>
</dbReference>
<name>A0A4T1ZW32_9PSED</name>
<accession>A0A4T1ZW32</accession>
<dbReference type="InterPro" id="IPR012675">
    <property type="entry name" value="Beta-grasp_dom_sf"/>
</dbReference>
<feature type="domain" description="FAD-binding FR-type" evidence="2">
    <location>
        <begin position="330"/>
        <end position="432"/>
    </location>
</feature>
<evidence type="ECO:0000259" key="1">
    <source>
        <dbReference type="PROSITE" id="PS51085"/>
    </source>
</evidence>
<dbReference type="AlphaFoldDB" id="A0A4T1ZW32"/>
<comment type="caution">
    <text evidence="3">The sequence shown here is derived from an EMBL/GenBank/DDBJ whole genome shotgun (WGS) entry which is preliminary data.</text>
</comment>
<dbReference type="PANTHER" id="PTHR42815">
    <property type="entry name" value="FAD-BINDING, PUTATIVE (AFU_ORTHOLOGUE AFUA_6G07600)-RELATED"/>
    <property type="match status" value="1"/>
</dbReference>
<proteinExistence type="predicted"/>
<dbReference type="Gene3D" id="3.40.50.80">
    <property type="entry name" value="Nucleotide-binding domain of ferredoxin-NADP reductase (FNR) module"/>
    <property type="match status" value="1"/>
</dbReference>
<dbReference type="InterPro" id="IPR011576">
    <property type="entry name" value="Pyridox_Oxase_N"/>
</dbReference>
<dbReference type="PANTHER" id="PTHR42815:SF2">
    <property type="entry name" value="FAD-BINDING, PUTATIVE (AFU_ORTHOLOGUE AFUA_6G07600)-RELATED"/>
    <property type="match status" value="1"/>
</dbReference>
<dbReference type="GO" id="GO:0016491">
    <property type="term" value="F:oxidoreductase activity"/>
    <property type="evidence" value="ECO:0007669"/>
    <property type="project" value="InterPro"/>
</dbReference>
<dbReference type="PRINTS" id="PR00410">
    <property type="entry name" value="PHEHYDRXLASE"/>
</dbReference>
<dbReference type="InterPro" id="IPR012349">
    <property type="entry name" value="Split_barrel_FMN-bd"/>
</dbReference>
<dbReference type="SUPFAM" id="SSF52343">
    <property type="entry name" value="Ferredoxin reductase-like, C-terminal NADP-linked domain"/>
    <property type="match status" value="1"/>
</dbReference>
<dbReference type="InterPro" id="IPR001041">
    <property type="entry name" value="2Fe-2S_ferredoxin-type"/>
</dbReference>